<proteinExistence type="predicted"/>
<sequence>MFDNYEKLVMDAAGPDICNYLEQEDQDEGDTMEEEPNEEAQMLKAAQSPYGMVVIVIDIL</sequence>
<name>A0A2K3NG98_TRIPR</name>
<evidence type="ECO:0000313" key="1">
    <source>
        <dbReference type="EMBL" id="PNY02052.1"/>
    </source>
</evidence>
<comment type="caution">
    <text evidence="1">The sequence shown here is derived from an EMBL/GenBank/DDBJ whole genome shotgun (WGS) entry which is preliminary data.</text>
</comment>
<reference evidence="1 2" key="2">
    <citation type="journal article" date="2017" name="Front. Plant Sci.">
        <title>Gene Classification and Mining of Molecular Markers Useful in Red Clover (Trifolium pratense) Breeding.</title>
        <authorList>
            <person name="Istvanek J."/>
            <person name="Dluhosova J."/>
            <person name="Dluhos P."/>
            <person name="Patkova L."/>
            <person name="Nedelnik J."/>
            <person name="Repkova J."/>
        </authorList>
    </citation>
    <scope>NUCLEOTIDE SEQUENCE [LARGE SCALE GENOMIC DNA]</scope>
    <source>
        <strain evidence="2">cv. Tatra</strain>
        <tissue evidence="1">Young leaves</tissue>
    </source>
</reference>
<protein>
    <submittedName>
        <fullName evidence="1">Uncharacterized protein</fullName>
    </submittedName>
</protein>
<evidence type="ECO:0000313" key="2">
    <source>
        <dbReference type="Proteomes" id="UP000236291"/>
    </source>
</evidence>
<dbReference type="EMBL" id="ASHM01020863">
    <property type="protein sequence ID" value="PNY02052.1"/>
    <property type="molecule type" value="Genomic_DNA"/>
</dbReference>
<reference evidence="1 2" key="1">
    <citation type="journal article" date="2014" name="Am. J. Bot.">
        <title>Genome assembly and annotation for red clover (Trifolium pratense; Fabaceae).</title>
        <authorList>
            <person name="Istvanek J."/>
            <person name="Jaros M."/>
            <person name="Krenek A."/>
            <person name="Repkova J."/>
        </authorList>
    </citation>
    <scope>NUCLEOTIDE SEQUENCE [LARGE SCALE GENOMIC DNA]</scope>
    <source>
        <strain evidence="2">cv. Tatra</strain>
        <tissue evidence="1">Young leaves</tissue>
    </source>
</reference>
<accession>A0A2K3NG98</accession>
<organism evidence="1 2">
    <name type="scientific">Trifolium pratense</name>
    <name type="common">Red clover</name>
    <dbReference type="NCBI Taxonomy" id="57577"/>
    <lineage>
        <taxon>Eukaryota</taxon>
        <taxon>Viridiplantae</taxon>
        <taxon>Streptophyta</taxon>
        <taxon>Embryophyta</taxon>
        <taxon>Tracheophyta</taxon>
        <taxon>Spermatophyta</taxon>
        <taxon>Magnoliopsida</taxon>
        <taxon>eudicotyledons</taxon>
        <taxon>Gunneridae</taxon>
        <taxon>Pentapetalae</taxon>
        <taxon>rosids</taxon>
        <taxon>fabids</taxon>
        <taxon>Fabales</taxon>
        <taxon>Fabaceae</taxon>
        <taxon>Papilionoideae</taxon>
        <taxon>50 kb inversion clade</taxon>
        <taxon>NPAAA clade</taxon>
        <taxon>Hologalegina</taxon>
        <taxon>IRL clade</taxon>
        <taxon>Trifolieae</taxon>
        <taxon>Trifolium</taxon>
    </lineage>
</organism>
<dbReference type="AlphaFoldDB" id="A0A2K3NG98"/>
<dbReference type="Proteomes" id="UP000236291">
    <property type="component" value="Unassembled WGS sequence"/>
</dbReference>
<gene>
    <name evidence="1" type="ORF">L195_g025356</name>
</gene>